<evidence type="ECO:0008006" key="4">
    <source>
        <dbReference type="Google" id="ProtNLM"/>
    </source>
</evidence>
<gene>
    <name evidence="2" type="ORF">Enr8_40630</name>
</gene>
<keyword evidence="1" id="KW-0812">Transmembrane</keyword>
<feature type="transmembrane region" description="Helical" evidence="1">
    <location>
        <begin position="25"/>
        <end position="47"/>
    </location>
</feature>
<sequence>MTTPKPKSEIPADLRELLGSLRRRIRLYVFLEGLALLIVWLAATYWVGLAVDYLPVTFGASEMPRGARIVCLAAIYGVSTYIFYRWILIRLLARLSDTSMAILIERRYPEFRESLLTTIESPVEEELTEAAFREGMIRRSLSQAVESSRQVKLNEIFNPWPLTRNAVLAVLLLISIGAFAIMSFDSFQIWGRRLYLLSDEAWPRLARIEVVGVEVTRPAGAEDGVTSTEVVEVIPFKEGVATVARGSSPKLLVRAKADAEVVPTYCTVVYETADGARGSVAMQRIGTARNDYQRYVFQRKPLKSIISSISFDVIGYDHRLRDLRIEAVDSPAILSMQFDAAPPAYTNLLPRVEELTASSELPVGSQYKLLAKTNKPITRVEIANLRQQTNRQLTLAEPSTEFELDFPPLTDDLALELTLIDSDGIYSEAPYRVQIAAKVDQPPSVSLQLAGIGAAITPDARIPLEGTVSDDYETKDSWLDVQPGDGDITPFAVKPTAKGEVSYVLDLKETEGAPKLEAGSQVSLLLKATDLHDLTGGPNIGASTRYPLDVVTPSRLLSLLEARELGLRRRFEQILQETQQLREEFVRVQLDAKRIATGPSSFSSSDLEADDESDPVAKLQQAVELQLLRVQRTPQASRKAEEELRGVAFGFEEIRQEIINNRVDTEKRKERLENDVIAPINNIADVQEPELREVIERLEAALNDPTRSVEEATAAIAKTDEIILAMQQVLDKMLDLETFNELVDQIREIIQLQDELQKDTETEQKKLFRDLFNLESSDSDNPLKLE</sequence>
<evidence type="ECO:0000256" key="1">
    <source>
        <dbReference type="SAM" id="Phobius"/>
    </source>
</evidence>
<organism evidence="2 3">
    <name type="scientific">Blastopirellula retiformator</name>
    <dbReference type="NCBI Taxonomy" id="2527970"/>
    <lineage>
        <taxon>Bacteria</taxon>
        <taxon>Pseudomonadati</taxon>
        <taxon>Planctomycetota</taxon>
        <taxon>Planctomycetia</taxon>
        <taxon>Pirellulales</taxon>
        <taxon>Pirellulaceae</taxon>
        <taxon>Blastopirellula</taxon>
    </lineage>
</organism>
<keyword evidence="1" id="KW-0472">Membrane</keyword>
<protein>
    <recommendedName>
        <fullName evidence="4">Polyketide synthase</fullName>
    </recommendedName>
</protein>
<evidence type="ECO:0000313" key="3">
    <source>
        <dbReference type="Proteomes" id="UP000318878"/>
    </source>
</evidence>
<dbReference type="AlphaFoldDB" id="A0A5C5V332"/>
<proteinExistence type="predicted"/>
<name>A0A5C5V332_9BACT</name>
<dbReference type="OrthoDB" id="256197at2"/>
<dbReference type="RefSeq" id="WP_146434872.1">
    <property type="nucleotide sequence ID" value="NZ_SJPF01000004.1"/>
</dbReference>
<accession>A0A5C5V332</accession>
<dbReference type="EMBL" id="SJPF01000004">
    <property type="protein sequence ID" value="TWT32137.1"/>
    <property type="molecule type" value="Genomic_DNA"/>
</dbReference>
<comment type="caution">
    <text evidence="2">The sequence shown here is derived from an EMBL/GenBank/DDBJ whole genome shotgun (WGS) entry which is preliminary data.</text>
</comment>
<dbReference type="Proteomes" id="UP000318878">
    <property type="component" value="Unassembled WGS sequence"/>
</dbReference>
<keyword evidence="3" id="KW-1185">Reference proteome</keyword>
<feature type="transmembrane region" description="Helical" evidence="1">
    <location>
        <begin position="67"/>
        <end position="84"/>
    </location>
</feature>
<evidence type="ECO:0000313" key="2">
    <source>
        <dbReference type="EMBL" id="TWT32137.1"/>
    </source>
</evidence>
<reference evidence="2 3" key="1">
    <citation type="submission" date="2019-02" db="EMBL/GenBank/DDBJ databases">
        <title>Deep-cultivation of Planctomycetes and their phenomic and genomic characterization uncovers novel biology.</title>
        <authorList>
            <person name="Wiegand S."/>
            <person name="Jogler M."/>
            <person name="Boedeker C."/>
            <person name="Pinto D."/>
            <person name="Vollmers J."/>
            <person name="Rivas-Marin E."/>
            <person name="Kohn T."/>
            <person name="Peeters S.H."/>
            <person name="Heuer A."/>
            <person name="Rast P."/>
            <person name="Oberbeckmann S."/>
            <person name="Bunk B."/>
            <person name="Jeske O."/>
            <person name="Meyerdierks A."/>
            <person name="Storesund J.E."/>
            <person name="Kallscheuer N."/>
            <person name="Luecker S."/>
            <person name="Lage O.M."/>
            <person name="Pohl T."/>
            <person name="Merkel B.J."/>
            <person name="Hornburger P."/>
            <person name="Mueller R.-W."/>
            <person name="Bruemmer F."/>
            <person name="Labrenz M."/>
            <person name="Spormann A.M."/>
            <person name="Op Den Camp H."/>
            <person name="Overmann J."/>
            <person name="Amann R."/>
            <person name="Jetten M.S.M."/>
            <person name="Mascher T."/>
            <person name="Medema M.H."/>
            <person name="Devos D.P."/>
            <person name="Kaster A.-K."/>
            <person name="Ovreas L."/>
            <person name="Rohde M."/>
            <person name="Galperin M.Y."/>
            <person name="Jogler C."/>
        </authorList>
    </citation>
    <scope>NUCLEOTIDE SEQUENCE [LARGE SCALE GENOMIC DNA]</scope>
    <source>
        <strain evidence="2 3">Enr8</strain>
    </source>
</reference>
<feature type="transmembrane region" description="Helical" evidence="1">
    <location>
        <begin position="166"/>
        <end position="184"/>
    </location>
</feature>
<keyword evidence="1" id="KW-1133">Transmembrane helix</keyword>